<dbReference type="EMBL" id="MQTW01000198">
    <property type="protein sequence ID" value="RYC82168.1"/>
    <property type="molecule type" value="Genomic_DNA"/>
</dbReference>
<evidence type="ECO:0000256" key="1">
    <source>
        <dbReference type="SAM" id="MobiDB-lite"/>
    </source>
</evidence>
<protein>
    <submittedName>
        <fullName evidence="3">Uncharacterized protein</fullName>
    </submittedName>
</protein>
<feature type="region of interest" description="Disordered" evidence="1">
    <location>
        <begin position="18"/>
        <end position="61"/>
    </location>
</feature>
<reference evidence="3 4" key="1">
    <citation type="submission" date="2016-12" db="EMBL/GenBank/DDBJ databases">
        <title>Draft genome sequence of Fusarium oxysporum causing rot on Narcissus.</title>
        <authorList>
            <person name="Armitage A.D."/>
            <person name="Taylor A."/>
            <person name="Clarkson J.P."/>
            <person name="Harrison R.J."/>
            <person name="Jackson A.C."/>
        </authorList>
    </citation>
    <scope>NUCLEOTIDE SEQUENCE [LARGE SCALE GENOMIC DNA]</scope>
    <source>
        <strain evidence="3 4">N139</strain>
    </source>
</reference>
<dbReference type="Proteomes" id="UP000290540">
    <property type="component" value="Unassembled WGS sequence"/>
</dbReference>
<accession>A0A4Q2VBC6</accession>
<name>A0A4Q2VBC6_FUSOX</name>
<dbReference type="AlphaFoldDB" id="A0A4Q2VBC6"/>
<keyword evidence="2" id="KW-0732">Signal</keyword>
<proteinExistence type="predicted"/>
<evidence type="ECO:0000313" key="4">
    <source>
        <dbReference type="Proteomes" id="UP000290540"/>
    </source>
</evidence>
<organism evidence="3 4">
    <name type="scientific">Fusarium oxysporum f. sp. narcissi</name>
    <dbReference type="NCBI Taxonomy" id="451672"/>
    <lineage>
        <taxon>Eukaryota</taxon>
        <taxon>Fungi</taxon>
        <taxon>Dikarya</taxon>
        <taxon>Ascomycota</taxon>
        <taxon>Pezizomycotina</taxon>
        <taxon>Sordariomycetes</taxon>
        <taxon>Hypocreomycetidae</taxon>
        <taxon>Hypocreales</taxon>
        <taxon>Nectriaceae</taxon>
        <taxon>Fusarium</taxon>
        <taxon>Fusarium oxysporum species complex</taxon>
    </lineage>
</organism>
<feature type="chain" id="PRO_5020201148" evidence="2">
    <location>
        <begin position="20"/>
        <end position="61"/>
    </location>
</feature>
<gene>
    <name evidence="3" type="ORF">BFJ63_vAg14920</name>
</gene>
<sequence length="61" mass="6542">MTLIESILAVLANVPFLSPGPPVDVDKDAKKQKSPLNRFLGAPPKEKQGDNPPVSENCDQS</sequence>
<feature type="signal peptide" evidence="2">
    <location>
        <begin position="1"/>
        <end position="19"/>
    </location>
</feature>
<evidence type="ECO:0000256" key="2">
    <source>
        <dbReference type="SAM" id="SignalP"/>
    </source>
</evidence>
<comment type="caution">
    <text evidence="3">The sequence shown here is derived from an EMBL/GenBank/DDBJ whole genome shotgun (WGS) entry which is preliminary data.</text>
</comment>
<evidence type="ECO:0000313" key="3">
    <source>
        <dbReference type="EMBL" id="RYC82168.1"/>
    </source>
</evidence>